<dbReference type="OrthoDB" id="162531at2"/>
<dbReference type="InterPro" id="IPR000835">
    <property type="entry name" value="HTH_MarR-typ"/>
</dbReference>
<dbReference type="InterPro" id="IPR036390">
    <property type="entry name" value="WH_DNA-bd_sf"/>
</dbReference>
<evidence type="ECO:0000313" key="3">
    <source>
        <dbReference type="Proteomes" id="UP000319263"/>
    </source>
</evidence>
<name>A0A516PW55_9ACTN</name>
<protein>
    <submittedName>
        <fullName evidence="2">Winged helix-turn-helix transcriptional regulator</fullName>
    </submittedName>
</protein>
<sequence>MTAADSYELSMAVRLLLQAGREMQAAAARRMGLRVTDVQAMDLVTASGNKISPKELADRLGIRTASASVLIDRLTEAGHVRRTPVEQPEGKPRYRTNVSATEHARTEVRQTLKSVNDGFRELGAELTSEEAATVLDFLHRATDILHAYIAEAAEKPSEPAD</sequence>
<dbReference type="KEGG" id="mik:FOE78_05400"/>
<dbReference type="RefSeq" id="WP_143985390.1">
    <property type="nucleotide sequence ID" value="NZ_CP041692.1"/>
</dbReference>
<dbReference type="Pfam" id="PF12802">
    <property type="entry name" value="MarR_2"/>
    <property type="match status" value="1"/>
</dbReference>
<dbReference type="InterPro" id="IPR039422">
    <property type="entry name" value="MarR/SlyA-like"/>
</dbReference>
<dbReference type="PANTHER" id="PTHR33164:SF106">
    <property type="entry name" value="TRANSCRIPTIONAL REGULATORY PROTEIN"/>
    <property type="match status" value="1"/>
</dbReference>
<dbReference type="PRINTS" id="PR00598">
    <property type="entry name" value="HTHMARR"/>
</dbReference>
<feature type="domain" description="HTH marR-type" evidence="1">
    <location>
        <begin position="9"/>
        <end position="143"/>
    </location>
</feature>
<organism evidence="2 3">
    <name type="scientific">Microlunatus elymi</name>
    <dbReference type="NCBI Taxonomy" id="2596828"/>
    <lineage>
        <taxon>Bacteria</taxon>
        <taxon>Bacillati</taxon>
        <taxon>Actinomycetota</taxon>
        <taxon>Actinomycetes</taxon>
        <taxon>Propionibacteriales</taxon>
        <taxon>Propionibacteriaceae</taxon>
        <taxon>Microlunatus</taxon>
    </lineage>
</organism>
<dbReference type="SMART" id="SM00347">
    <property type="entry name" value="HTH_MARR"/>
    <property type="match status" value="1"/>
</dbReference>
<accession>A0A516PW55</accession>
<dbReference type="InterPro" id="IPR036388">
    <property type="entry name" value="WH-like_DNA-bd_sf"/>
</dbReference>
<keyword evidence="3" id="KW-1185">Reference proteome</keyword>
<dbReference type="Proteomes" id="UP000319263">
    <property type="component" value="Chromosome"/>
</dbReference>
<proteinExistence type="predicted"/>
<dbReference type="AlphaFoldDB" id="A0A516PW55"/>
<dbReference type="GO" id="GO:0006950">
    <property type="term" value="P:response to stress"/>
    <property type="evidence" value="ECO:0007669"/>
    <property type="project" value="TreeGrafter"/>
</dbReference>
<dbReference type="GO" id="GO:0003700">
    <property type="term" value="F:DNA-binding transcription factor activity"/>
    <property type="evidence" value="ECO:0007669"/>
    <property type="project" value="InterPro"/>
</dbReference>
<gene>
    <name evidence="2" type="ORF">FOE78_05400</name>
</gene>
<dbReference type="Gene3D" id="1.10.10.10">
    <property type="entry name" value="Winged helix-like DNA-binding domain superfamily/Winged helix DNA-binding domain"/>
    <property type="match status" value="1"/>
</dbReference>
<dbReference type="SUPFAM" id="SSF46785">
    <property type="entry name" value="Winged helix' DNA-binding domain"/>
    <property type="match status" value="1"/>
</dbReference>
<dbReference type="PANTHER" id="PTHR33164">
    <property type="entry name" value="TRANSCRIPTIONAL REGULATOR, MARR FAMILY"/>
    <property type="match status" value="1"/>
</dbReference>
<evidence type="ECO:0000313" key="2">
    <source>
        <dbReference type="EMBL" id="QDP95418.1"/>
    </source>
</evidence>
<dbReference type="EMBL" id="CP041692">
    <property type="protein sequence ID" value="QDP95418.1"/>
    <property type="molecule type" value="Genomic_DNA"/>
</dbReference>
<evidence type="ECO:0000259" key="1">
    <source>
        <dbReference type="PROSITE" id="PS50995"/>
    </source>
</evidence>
<dbReference type="PROSITE" id="PS50995">
    <property type="entry name" value="HTH_MARR_2"/>
    <property type="match status" value="1"/>
</dbReference>
<reference evidence="2 3" key="1">
    <citation type="submission" date="2019-07" db="EMBL/GenBank/DDBJ databases">
        <title>Microlunatus dokdonensis sp. nov. isolated from the rhizospheric soil of the wild plant Elymus tsukushiensis.</title>
        <authorList>
            <person name="Ghim S.-Y."/>
            <person name="Hwang Y.-J."/>
            <person name="Son J.-S."/>
            <person name="Shin J.-H."/>
        </authorList>
    </citation>
    <scope>NUCLEOTIDE SEQUENCE [LARGE SCALE GENOMIC DNA]</scope>
    <source>
        <strain evidence="2 3">KUDC0627</strain>
    </source>
</reference>